<name>A0A7S3LNE8_9STRA</name>
<proteinExistence type="predicted"/>
<feature type="transmembrane region" description="Helical" evidence="2">
    <location>
        <begin position="323"/>
        <end position="339"/>
    </location>
</feature>
<keyword evidence="2" id="KW-1133">Transmembrane helix</keyword>
<feature type="region of interest" description="Disordered" evidence="1">
    <location>
        <begin position="134"/>
        <end position="183"/>
    </location>
</feature>
<feature type="compositionally biased region" description="Basic residues" evidence="1">
    <location>
        <begin position="154"/>
        <end position="167"/>
    </location>
</feature>
<feature type="transmembrane region" description="Helical" evidence="2">
    <location>
        <begin position="300"/>
        <end position="316"/>
    </location>
</feature>
<keyword evidence="2" id="KW-0812">Transmembrane</keyword>
<evidence type="ECO:0000256" key="2">
    <source>
        <dbReference type="SAM" id="Phobius"/>
    </source>
</evidence>
<feature type="compositionally biased region" description="Low complexity" evidence="1">
    <location>
        <begin position="141"/>
        <end position="153"/>
    </location>
</feature>
<sequence length="340" mass="38411">MGKLDLDLDIDTDTSYYFSWLCLIVLTPQLITGVFVLPALGLGLAAKNSTQERKVPKFLGFNIRKFSTALLALGVIFILLDIRIHVGDLKRIDDLNFRILDFIIRTLLLFVAEDFFLFWMYRLSYIIISKHSNNKKGKNVGGKSTTKSTAAASAKRKRQGKSSRHSYSRIETSNSPSQVEEDCDNYSDNNVGILASPVVLFGCSKPSLLQSVSGELCVVLSLISVWPHPRSIIIWLAARVMEAYDVAIWEICEQTHLSIWRPSFFLPYGSTKMHRQVDASIFLILLVTLVHRHLGGVLQFPLQIFVLYINVIVSVFDHQSLPNTYLTVIQCLCIFGLFFI</sequence>
<dbReference type="AlphaFoldDB" id="A0A7S3LNE8"/>
<feature type="transmembrane region" description="Helical" evidence="2">
    <location>
        <begin position="66"/>
        <end position="86"/>
    </location>
</feature>
<feature type="transmembrane region" description="Helical" evidence="2">
    <location>
        <begin position="106"/>
        <end position="128"/>
    </location>
</feature>
<keyword evidence="2" id="KW-0472">Membrane</keyword>
<reference evidence="3" key="1">
    <citation type="submission" date="2021-01" db="EMBL/GenBank/DDBJ databases">
        <authorList>
            <person name="Corre E."/>
            <person name="Pelletier E."/>
            <person name="Niang G."/>
            <person name="Scheremetjew M."/>
            <person name="Finn R."/>
            <person name="Kale V."/>
            <person name="Holt S."/>
            <person name="Cochrane G."/>
            <person name="Meng A."/>
            <person name="Brown T."/>
            <person name="Cohen L."/>
        </authorList>
    </citation>
    <scope>NUCLEOTIDE SEQUENCE</scope>
    <source>
        <strain evidence="3">GSBS06</strain>
    </source>
</reference>
<dbReference type="EMBL" id="HBIN01006319">
    <property type="protein sequence ID" value="CAE0434311.1"/>
    <property type="molecule type" value="Transcribed_RNA"/>
</dbReference>
<feature type="transmembrane region" description="Helical" evidence="2">
    <location>
        <begin position="17"/>
        <end position="45"/>
    </location>
</feature>
<evidence type="ECO:0000313" key="3">
    <source>
        <dbReference type="EMBL" id="CAE0434311.1"/>
    </source>
</evidence>
<accession>A0A7S3LNE8</accession>
<protein>
    <submittedName>
        <fullName evidence="3">Uncharacterized protein</fullName>
    </submittedName>
</protein>
<feature type="compositionally biased region" description="Polar residues" evidence="1">
    <location>
        <begin position="169"/>
        <end position="178"/>
    </location>
</feature>
<organism evidence="3">
    <name type="scientific">Aplanochytrium stocchinoi</name>
    <dbReference type="NCBI Taxonomy" id="215587"/>
    <lineage>
        <taxon>Eukaryota</taxon>
        <taxon>Sar</taxon>
        <taxon>Stramenopiles</taxon>
        <taxon>Bigyra</taxon>
        <taxon>Labyrinthulomycetes</taxon>
        <taxon>Thraustochytrida</taxon>
        <taxon>Thraustochytriidae</taxon>
        <taxon>Aplanochytrium</taxon>
    </lineage>
</organism>
<evidence type="ECO:0000256" key="1">
    <source>
        <dbReference type="SAM" id="MobiDB-lite"/>
    </source>
</evidence>
<gene>
    <name evidence="3" type="ORF">ASTO00021_LOCUS4611</name>
</gene>